<evidence type="ECO:0000259" key="1">
    <source>
        <dbReference type="Pfam" id="PF13579"/>
    </source>
</evidence>
<dbReference type="GO" id="GO:0016757">
    <property type="term" value="F:glycosyltransferase activity"/>
    <property type="evidence" value="ECO:0007669"/>
    <property type="project" value="UniProtKB-ARBA"/>
</dbReference>
<dbReference type="SUPFAM" id="SSF53756">
    <property type="entry name" value="UDP-Glycosyltransferase/glycogen phosphorylase"/>
    <property type="match status" value="1"/>
</dbReference>
<dbReference type="InterPro" id="IPR028098">
    <property type="entry name" value="Glyco_trans_4-like_N"/>
</dbReference>
<comment type="caution">
    <text evidence="2">The sequence shown here is derived from an EMBL/GenBank/DDBJ whole genome shotgun (WGS) entry which is preliminary data.</text>
</comment>
<proteinExistence type="predicted"/>
<sequence length="361" mass="39522">MSSVRVLCVTPFGPSGKGGIDRLYHYFREFIAEQNESGIDLRFAQSRGDARGNRWIATFPLILAKIGFALSRFRPHVVHINFATGGSLPRKYAILKLAKAFGARTIVHFHGQFIEDQVAARTVPGRLFSAIANQADCVVALGKVHADAFERIGVPPQRIVIVPNGIPDFAADLPLPKQDTGSLAILFSGLLTENKGMHVLIPALARLRQTTENWHCTVAGNGDVQHFVDMAHRAGLEQKMTFTGWIEASEMLDHMRKADVVVLPSRTEALPLSLIEGACAGAALVATDVGNVRDIVESGVNGLLVAREPEPIASALLEIAANRSRLGEMQFASRQTYQRHFTLSTFAQRLRELYRQVAKAP</sequence>
<dbReference type="Pfam" id="PF13579">
    <property type="entry name" value="Glyco_trans_4_4"/>
    <property type="match status" value="1"/>
</dbReference>
<dbReference type="Proteomes" id="UP000480266">
    <property type="component" value="Unassembled WGS sequence"/>
</dbReference>
<evidence type="ECO:0000313" key="3">
    <source>
        <dbReference type="Proteomes" id="UP000480266"/>
    </source>
</evidence>
<dbReference type="Gene3D" id="3.40.50.2000">
    <property type="entry name" value="Glycogen Phosphorylase B"/>
    <property type="match status" value="2"/>
</dbReference>
<name>A0A7C9RJ12_9BRAD</name>
<protein>
    <submittedName>
        <fullName evidence="2">Glycosyltransferase family 4 protein</fullName>
    </submittedName>
</protein>
<accession>A0A7C9RJ12</accession>
<gene>
    <name evidence="2" type="ORF">G4V63_11890</name>
</gene>
<dbReference type="PANTHER" id="PTHR12526">
    <property type="entry name" value="GLYCOSYLTRANSFERASE"/>
    <property type="match status" value="1"/>
</dbReference>
<evidence type="ECO:0000313" key="2">
    <source>
        <dbReference type="EMBL" id="NGX95896.1"/>
    </source>
</evidence>
<dbReference type="CDD" id="cd03801">
    <property type="entry name" value="GT4_PimA-like"/>
    <property type="match status" value="1"/>
</dbReference>
<feature type="domain" description="Glycosyltransferase subfamily 4-like N-terminal" evidence="1">
    <location>
        <begin position="63"/>
        <end position="165"/>
    </location>
</feature>
<organism evidence="2 3">
    <name type="scientific">Candidatus Afipia apatlaquensis</name>
    <dbReference type="NCBI Taxonomy" id="2712852"/>
    <lineage>
        <taxon>Bacteria</taxon>
        <taxon>Pseudomonadati</taxon>
        <taxon>Pseudomonadota</taxon>
        <taxon>Alphaproteobacteria</taxon>
        <taxon>Hyphomicrobiales</taxon>
        <taxon>Nitrobacteraceae</taxon>
        <taxon>Afipia</taxon>
    </lineage>
</organism>
<dbReference type="EMBL" id="JAAMRR010000621">
    <property type="protein sequence ID" value="NGX95896.1"/>
    <property type="molecule type" value="Genomic_DNA"/>
</dbReference>
<keyword evidence="3" id="KW-1185">Reference proteome</keyword>
<dbReference type="AlphaFoldDB" id="A0A7C9RJ12"/>
<reference evidence="2" key="1">
    <citation type="submission" date="2020-02" db="EMBL/GenBank/DDBJ databases">
        <title>Draft genome sequence of Candidatus Afipia apatlaquensis IBT-C3, a potential strain for decolorization of textile dyes.</title>
        <authorList>
            <person name="Sanchez-Reyes A."/>
            <person name="Breton-Deval L."/>
            <person name="Mangelson H."/>
            <person name="Sanchez-Flores A."/>
        </authorList>
    </citation>
    <scope>NUCLEOTIDE SEQUENCE [LARGE SCALE GENOMIC DNA]</scope>
    <source>
        <strain evidence="2">IBT-C3</strain>
    </source>
</reference>
<dbReference type="Pfam" id="PF13692">
    <property type="entry name" value="Glyco_trans_1_4"/>
    <property type="match status" value="1"/>
</dbReference>